<evidence type="ECO:0000256" key="3">
    <source>
        <dbReference type="ARBA" id="ARBA00023015"/>
    </source>
</evidence>
<keyword evidence="3" id="KW-0805">Transcription regulation</keyword>
<keyword evidence="2" id="KW-0862">Zinc</keyword>
<organism evidence="7 8">
    <name type="scientific">Fusarium equiseti</name>
    <name type="common">Fusarium scirpi</name>
    <dbReference type="NCBI Taxonomy" id="61235"/>
    <lineage>
        <taxon>Eukaryota</taxon>
        <taxon>Fungi</taxon>
        <taxon>Dikarya</taxon>
        <taxon>Ascomycota</taxon>
        <taxon>Pezizomycotina</taxon>
        <taxon>Sordariomycetes</taxon>
        <taxon>Hypocreomycetidae</taxon>
        <taxon>Hypocreales</taxon>
        <taxon>Nectriaceae</taxon>
        <taxon>Fusarium</taxon>
        <taxon>Fusarium incarnatum-equiseti species complex</taxon>
    </lineage>
</organism>
<gene>
    <name evidence="7" type="ORF">NW768_000994</name>
</gene>
<evidence type="ECO:0000256" key="4">
    <source>
        <dbReference type="ARBA" id="ARBA00023125"/>
    </source>
</evidence>
<keyword evidence="4" id="KW-0238">DNA-binding</keyword>
<evidence type="ECO:0000256" key="6">
    <source>
        <dbReference type="ARBA" id="ARBA00023242"/>
    </source>
</evidence>
<dbReference type="PANTHER" id="PTHR31313:SF81">
    <property type="entry name" value="TY1 ENHANCER ACTIVATOR"/>
    <property type="match status" value="1"/>
</dbReference>
<comment type="caution">
    <text evidence="7">The sequence shown here is derived from an EMBL/GenBank/DDBJ whole genome shotgun (WGS) entry which is preliminary data.</text>
</comment>
<dbReference type="PANTHER" id="PTHR31313">
    <property type="entry name" value="TY1 ENHANCER ACTIVATOR"/>
    <property type="match status" value="1"/>
</dbReference>
<accession>A0ABQ8RUE2</accession>
<evidence type="ECO:0000313" key="8">
    <source>
        <dbReference type="Proteomes" id="UP001152024"/>
    </source>
</evidence>
<dbReference type="EMBL" id="JAOQBH010000001">
    <property type="protein sequence ID" value="KAJ4141777.1"/>
    <property type="molecule type" value="Genomic_DNA"/>
</dbReference>
<name>A0ABQ8RUE2_FUSEQ</name>
<sequence length="285" mass="33062">MDRYAQRYAWTGKEREERVMKAHLDAVALHDRLPKSFKISPSSLQVSPPYVYQLQYVKRPTPTVFLALTCRYSLQYHHTILLLHRPFFQLLNPGKKGISYDPQGGDIHSKSAKDSAVRTARILQIFRKNYTMVSAPRYEHFDSRSLQLQRCIPISAVHPTFTASIILLLHMKAAGDLGRSEALRCLNICITSLYEMNLMWNWANRSIRAIRSLAAEWQIDIWAHGLAQEITEECRLQFERYEMDDLPILPQQDDLGLTQGISLDDIFESWAYEQAFGDNSFDFFQ</sequence>
<evidence type="ECO:0000313" key="7">
    <source>
        <dbReference type="EMBL" id="KAJ4141777.1"/>
    </source>
</evidence>
<keyword evidence="8" id="KW-1185">Reference proteome</keyword>
<proteinExistence type="predicted"/>
<protein>
    <submittedName>
        <fullName evidence="7">Uncharacterized protein</fullName>
    </submittedName>
</protein>
<evidence type="ECO:0000256" key="5">
    <source>
        <dbReference type="ARBA" id="ARBA00023163"/>
    </source>
</evidence>
<dbReference type="CDD" id="cd12148">
    <property type="entry name" value="fungal_TF_MHR"/>
    <property type="match status" value="1"/>
</dbReference>
<keyword evidence="6" id="KW-0539">Nucleus</keyword>
<reference evidence="7" key="1">
    <citation type="submission" date="2022-09" db="EMBL/GenBank/DDBJ databases">
        <title>Fusarium specimens isolated from Avocado Roots.</title>
        <authorList>
            <person name="Stajich J."/>
            <person name="Roper C."/>
            <person name="Heimlech-Rivalta G."/>
        </authorList>
    </citation>
    <scope>NUCLEOTIDE SEQUENCE</scope>
    <source>
        <strain evidence="7">CF00095</strain>
    </source>
</reference>
<evidence type="ECO:0000256" key="2">
    <source>
        <dbReference type="ARBA" id="ARBA00022833"/>
    </source>
</evidence>
<keyword evidence="1" id="KW-0479">Metal-binding</keyword>
<evidence type="ECO:0000256" key="1">
    <source>
        <dbReference type="ARBA" id="ARBA00022723"/>
    </source>
</evidence>
<dbReference type="InterPro" id="IPR051615">
    <property type="entry name" value="Transcr_Regulatory_Elem"/>
</dbReference>
<dbReference type="Proteomes" id="UP001152024">
    <property type="component" value="Unassembled WGS sequence"/>
</dbReference>
<keyword evidence="5" id="KW-0804">Transcription</keyword>